<dbReference type="EMBL" id="MN740808">
    <property type="protein sequence ID" value="QHU12576.1"/>
    <property type="molecule type" value="Genomic_DNA"/>
</dbReference>
<dbReference type="PANTHER" id="PTHR12109:SF5">
    <property type="entry name" value="RING-TYPE DOMAIN-CONTAINING PROTEIN"/>
    <property type="match status" value="1"/>
</dbReference>
<keyword evidence="3" id="KW-0862">Zinc</keyword>
<evidence type="ECO:0000256" key="2">
    <source>
        <dbReference type="ARBA" id="ARBA00022771"/>
    </source>
</evidence>
<feature type="domain" description="RING-type" evidence="4">
    <location>
        <begin position="261"/>
        <end position="296"/>
    </location>
</feature>
<dbReference type="InterPro" id="IPR017907">
    <property type="entry name" value="Znf_RING_CS"/>
</dbReference>
<sequence length="308" mass="34963">MSWGNNSLNNCPYASANFENEDAQQPVAALFDISGSGNDTVYSTATNTIVASTIDDMKNKTMSEFPKVVDWKKRLREFLSKKNTDLLDFLNLSVTSHPTLGKGDALLWKFNNKKLIPYAGLVKNAVMDISGADIFSEMKGALLQFRTENSVADFKATIQYVYDQYRKGGDAILTAERTLKMKLDVFDKIQKSIVGLLELESTSSTNELMEASEKYLGDIFEKNQIQTAYEELIAAYRKFVVLREFIMMLRVVQSNENEPLCTICLDRSVSHCINPCGHTFCEQCLKRQMNICFMCRTHVENTIRLYFS</sequence>
<dbReference type="InterPro" id="IPR047126">
    <property type="entry name" value="RNF141-like"/>
</dbReference>
<keyword evidence="1" id="KW-0479">Metal-binding</keyword>
<dbReference type="Pfam" id="PF13920">
    <property type="entry name" value="zf-C3HC4_3"/>
    <property type="match status" value="1"/>
</dbReference>
<dbReference type="PANTHER" id="PTHR12109">
    <property type="entry name" value="RING FINGER PROTEIN 141-RELATED"/>
    <property type="match status" value="1"/>
</dbReference>
<accession>A0A6C0K661</accession>
<evidence type="ECO:0000259" key="4">
    <source>
        <dbReference type="PROSITE" id="PS50089"/>
    </source>
</evidence>
<dbReference type="Gene3D" id="3.30.40.10">
    <property type="entry name" value="Zinc/RING finger domain, C3HC4 (zinc finger)"/>
    <property type="match status" value="1"/>
</dbReference>
<protein>
    <recommendedName>
        <fullName evidence="4">RING-type domain-containing protein</fullName>
    </recommendedName>
</protein>
<dbReference type="SUPFAM" id="SSF57850">
    <property type="entry name" value="RING/U-box"/>
    <property type="match status" value="1"/>
</dbReference>
<dbReference type="PROSITE" id="PS50089">
    <property type="entry name" value="ZF_RING_2"/>
    <property type="match status" value="1"/>
</dbReference>
<evidence type="ECO:0000256" key="3">
    <source>
        <dbReference type="ARBA" id="ARBA00022833"/>
    </source>
</evidence>
<proteinExistence type="predicted"/>
<dbReference type="AlphaFoldDB" id="A0A6C0K661"/>
<evidence type="ECO:0000256" key="1">
    <source>
        <dbReference type="ARBA" id="ARBA00022723"/>
    </source>
</evidence>
<keyword evidence="2" id="KW-0863">Zinc-finger</keyword>
<organism evidence="5">
    <name type="scientific">viral metagenome</name>
    <dbReference type="NCBI Taxonomy" id="1070528"/>
    <lineage>
        <taxon>unclassified sequences</taxon>
        <taxon>metagenomes</taxon>
        <taxon>organismal metagenomes</taxon>
    </lineage>
</organism>
<dbReference type="InterPro" id="IPR001841">
    <property type="entry name" value="Znf_RING"/>
</dbReference>
<dbReference type="PROSITE" id="PS00518">
    <property type="entry name" value="ZF_RING_1"/>
    <property type="match status" value="1"/>
</dbReference>
<name>A0A6C0K661_9ZZZZ</name>
<reference evidence="5" key="1">
    <citation type="journal article" date="2020" name="Nature">
        <title>Giant virus diversity and host interactions through global metagenomics.</title>
        <authorList>
            <person name="Schulz F."/>
            <person name="Roux S."/>
            <person name="Paez-Espino D."/>
            <person name="Jungbluth S."/>
            <person name="Walsh D.A."/>
            <person name="Denef V.J."/>
            <person name="McMahon K.D."/>
            <person name="Konstantinidis K.T."/>
            <person name="Eloe-Fadrosh E.A."/>
            <person name="Kyrpides N.C."/>
            <person name="Woyke T."/>
        </authorList>
    </citation>
    <scope>NUCLEOTIDE SEQUENCE</scope>
    <source>
        <strain evidence="5">GVMAG-S-1101172-89</strain>
    </source>
</reference>
<dbReference type="GO" id="GO:0008270">
    <property type="term" value="F:zinc ion binding"/>
    <property type="evidence" value="ECO:0007669"/>
    <property type="project" value="UniProtKB-KW"/>
</dbReference>
<evidence type="ECO:0000313" key="5">
    <source>
        <dbReference type="EMBL" id="QHU12576.1"/>
    </source>
</evidence>
<dbReference type="SMART" id="SM00184">
    <property type="entry name" value="RING"/>
    <property type="match status" value="1"/>
</dbReference>
<dbReference type="InterPro" id="IPR013083">
    <property type="entry name" value="Znf_RING/FYVE/PHD"/>
</dbReference>